<dbReference type="Proteomes" id="UP001055879">
    <property type="component" value="Linkage Group LG10"/>
</dbReference>
<reference evidence="2" key="1">
    <citation type="journal article" date="2022" name="Mol. Ecol. Resour.">
        <title>The genomes of chicory, endive, great burdock and yacon provide insights into Asteraceae palaeo-polyploidization history and plant inulin production.</title>
        <authorList>
            <person name="Fan W."/>
            <person name="Wang S."/>
            <person name="Wang H."/>
            <person name="Wang A."/>
            <person name="Jiang F."/>
            <person name="Liu H."/>
            <person name="Zhao H."/>
            <person name="Xu D."/>
            <person name="Zhang Y."/>
        </authorList>
    </citation>
    <scope>NUCLEOTIDE SEQUENCE [LARGE SCALE GENOMIC DNA]</scope>
    <source>
        <strain evidence="2">cv. Niubang</strain>
    </source>
</reference>
<dbReference type="EMBL" id="CM042056">
    <property type="protein sequence ID" value="KAI3696635.1"/>
    <property type="molecule type" value="Genomic_DNA"/>
</dbReference>
<reference evidence="1 2" key="2">
    <citation type="journal article" date="2022" name="Mol. Ecol. Resour.">
        <title>The genomes of chicory, endive, great burdock and yacon provide insights into Asteraceae paleo-polyploidization history and plant inulin production.</title>
        <authorList>
            <person name="Fan W."/>
            <person name="Wang S."/>
            <person name="Wang H."/>
            <person name="Wang A."/>
            <person name="Jiang F."/>
            <person name="Liu H."/>
            <person name="Zhao H."/>
            <person name="Xu D."/>
            <person name="Zhang Y."/>
        </authorList>
    </citation>
    <scope>NUCLEOTIDE SEQUENCE [LARGE SCALE GENOMIC DNA]</scope>
    <source>
        <strain evidence="2">cv. Niubang</strain>
    </source>
</reference>
<evidence type="ECO:0000313" key="2">
    <source>
        <dbReference type="Proteomes" id="UP001055879"/>
    </source>
</evidence>
<comment type="caution">
    <text evidence="1">The sequence shown here is derived from an EMBL/GenBank/DDBJ whole genome shotgun (WGS) entry which is preliminary data.</text>
</comment>
<evidence type="ECO:0000313" key="1">
    <source>
        <dbReference type="EMBL" id="KAI3696635.1"/>
    </source>
</evidence>
<protein>
    <submittedName>
        <fullName evidence="1">Uncharacterized protein</fullName>
    </submittedName>
</protein>
<name>A0ACB8ZG52_ARCLA</name>
<proteinExistence type="predicted"/>
<sequence>MSSIKEFEHLRIPLQAIKLATNNFGDDNYISRGGFGKVYKGELVHSTGRVTVAVKRLDTTLGQGAPEFWKEIMMLSRYRHEHLVSLLGYSDEGGENILVYEYLPNKSLDMYLSSTDLSWIQRLKICIGAARGLEYLHNPGGTTQRVLHRDIKSSNILLDENWNAKISDFGLSKFGPANQEFTFLISHVAGTIGDRNERPPIDEIIEQLEIALQDHLSHDFKMEMKLKSHGEIEENDQSSVHLGDTSKAESKGPNDDPKNNSIENIMKDFDLNSNEKISKEEFIRGFTNWINATRK</sequence>
<organism evidence="1 2">
    <name type="scientific">Arctium lappa</name>
    <name type="common">Greater burdock</name>
    <name type="synonym">Lappa major</name>
    <dbReference type="NCBI Taxonomy" id="4217"/>
    <lineage>
        <taxon>Eukaryota</taxon>
        <taxon>Viridiplantae</taxon>
        <taxon>Streptophyta</taxon>
        <taxon>Embryophyta</taxon>
        <taxon>Tracheophyta</taxon>
        <taxon>Spermatophyta</taxon>
        <taxon>Magnoliopsida</taxon>
        <taxon>eudicotyledons</taxon>
        <taxon>Gunneridae</taxon>
        <taxon>Pentapetalae</taxon>
        <taxon>asterids</taxon>
        <taxon>campanulids</taxon>
        <taxon>Asterales</taxon>
        <taxon>Asteraceae</taxon>
        <taxon>Carduoideae</taxon>
        <taxon>Cardueae</taxon>
        <taxon>Arctiinae</taxon>
        <taxon>Arctium</taxon>
    </lineage>
</organism>
<gene>
    <name evidence="1" type="ORF">L6452_29072</name>
</gene>
<keyword evidence="2" id="KW-1185">Reference proteome</keyword>
<accession>A0ACB8ZG52</accession>